<dbReference type="Proteomes" id="UP000887116">
    <property type="component" value="Unassembled WGS sequence"/>
</dbReference>
<evidence type="ECO:0000313" key="1">
    <source>
        <dbReference type="EMBL" id="GFQ88564.1"/>
    </source>
</evidence>
<organism evidence="1 2">
    <name type="scientific">Trichonephila clavata</name>
    <name type="common">Joro spider</name>
    <name type="synonym">Nephila clavata</name>
    <dbReference type="NCBI Taxonomy" id="2740835"/>
    <lineage>
        <taxon>Eukaryota</taxon>
        <taxon>Metazoa</taxon>
        <taxon>Ecdysozoa</taxon>
        <taxon>Arthropoda</taxon>
        <taxon>Chelicerata</taxon>
        <taxon>Arachnida</taxon>
        <taxon>Araneae</taxon>
        <taxon>Araneomorphae</taxon>
        <taxon>Entelegynae</taxon>
        <taxon>Araneoidea</taxon>
        <taxon>Nephilidae</taxon>
        <taxon>Trichonephila</taxon>
    </lineage>
</organism>
<name>A0A8X6KX87_TRICU</name>
<keyword evidence="2" id="KW-1185">Reference proteome</keyword>
<reference evidence="1" key="1">
    <citation type="submission" date="2020-07" db="EMBL/GenBank/DDBJ databases">
        <title>Multicomponent nature underlies the extraordinary mechanical properties of spider dragline silk.</title>
        <authorList>
            <person name="Kono N."/>
            <person name="Nakamura H."/>
            <person name="Mori M."/>
            <person name="Yoshida Y."/>
            <person name="Ohtoshi R."/>
            <person name="Malay A.D."/>
            <person name="Moran D.A.P."/>
            <person name="Tomita M."/>
            <person name="Numata K."/>
            <person name="Arakawa K."/>
        </authorList>
    </citation>
    <scope>NUCLEOTIDE SEQUENCE</scope>
</reference>
<accession>A0A8X6KX87</accession>
<dbReference type="OrthoDB" id="10375269at2759"/>
<dbReference type="EMBL" id="BMAO01003535">
    <property type="protein sequence ID" value="GFQ88564.1"/>
    <property type="molecule type" value="Genomic_DNA"/>
</dbReference>
<gene>
    <name evidence="1" type="ORF">TNCT_481781</name>
</gene>
<protein>
    <submittedName>
        <fullName evidence="1">Uncharacterized protein</fullName>
    </submittedName>
</protein>
<evidence type="ECO:0000313" key="2">
    <source>
        <dbReference type="Proteomes" id="UP000887116"/>
    </source>
</evidence>
<dbReference type="AlphaFoldDB" id="A0A8X6KX87"/>
<sequence>MSLYLLHRVQLLQPDDYRIRRMFAALFQQESATDSAFAAPLINTTYFHPFPCRSKRLHFPINLSVTAESCVLEDSVRKSDITERTKTHLQNVWKK</sequence>
<proteinExistence type="predicted"/>
<comment type="caution">
    <text evidence="1">The sequence shown here is derived from an EMBL/GenBank/DDBJ whole genome shotgun (WGS) entry which is preliminary data.</text>
</comment>